<dbReference type="EMBL" id="LHXV01000027">
    <property type="protein sequence ID" value="KXB01086.1"/>
    <property type="molecule type" value="Genomic_DNA"/>
</dbReference>
<accession>A0A133V3V0</accession>
<evidence type="ECO:0000256" key="3">
    <source>
        <dbReference type="ARBA" id="ARBA00023004"/>
    </source>
</evidence>
<dbReference type="GO" id="GO:0050418">
    <property type="term" value="F:hydroxylamine reductase activity"/>
    <property type="evidence" value="ECO:0007669"/>
    <property type="project" value="TreeGrafter"/>
</dbReference>
<dbReference type="SUPFAM" id="SSF56821">
    <property type="entry name" value="Prismane protein-like"/>
    <property type="match status" value="1"/>
</dbReference>
<keyword evidence="3" id="KW-0408">Iron</keyword>
<evidence type="ECO:0000313" key="7">
    <source>
        <dbReference type="Proteomes" id="UP000070344"/>
    </source>
</evidence>
<dbReference type="AlphaFoldDB" id="A0A133V3V0"/>
<dbReference type="Proteomes" id="UP000070344">
    <property type="component" value="Unassembled WGS sequence"/>
</dbReference>
<dbReference type="PANTHER" id="PTHR30109:SF6">
    <property type="entry name" value="ACETYL-COA DECARBONYLASE_SYNTHASE COMPLEX SUBUNIT ALPHA"/>
    <property type="match status" value="1"/>
</dbReference>
<dbReference type="GO" id="GO:0004601">
    <property type="term" value="F:peroxidase activity"/>
    <property type="evidence" value="ECO:0007669"/>
    <property type="project" value="TreeGrafter"/>
</dbReference>
<dbReference type="Gene3D" id="3.30.70.20">
    <property type="match status" value="1"/>
</dbReference>
<keyword evidence="7" id="KW-1185">Reference proteome</keyword>
<dbReference type="GO" id="GO:0042542">
    <property type="term" value="P:response to hydrogen peroxide"/>
    <property type="evidence" value="ECO:0007669"/>
    <property type="project" value="TreeGrafter"/>
</dbReference>
<organism evidence="6 7">
    <name type="scientific">candidate division MSBL1 archaeon SCGC-AAA259O05</name>
    <dbReference type="NCBI Taxonomy" id="1698271"/>
    <lineage>
        <taxon>Archaea</taxon>
        <taxon>Methanobacteriati</taxon>
        <taxon>Methanobacteriota</taxon>
        <taxon>candidate division MSBL1</taxon>
    </lineage>
</organism>
<keyword evidence="4" id="KW-0411">Iron-sulfur</keyword>
<keyword evidence="2" id="KW-0479">Metal-binding</keyword>
<evidence type="ECO:0000313" key="6">
    <source>
        <dbReference type="EMBL" id="KXB01086.1"/>
    </source>
</evidence>
<gene>
    <name evidence="6" type="ORF">AKJ41_02780</name>
</gene>
<dbReference type="PROSITE" id="PS51379">
    <property type="entry name" value="4FE4S_FER_2"/>
    <property type="match status" value="2"/>
</dbReference>
<dbReference type="Pfam" id="PF00037">
    <property type="entry name" value="Fer4"/>
    <property type="match status" value="1"/>
</dbReference>
<name>A0A133V3V0_9EURY</name>
<feature type="domain" description="4Fe-4S ferredoxin-type" evidence="5">
    <location>
        <begin position="378"/>
        <end position="408"/>
    </location>
</feature>
<sequence>MPLLEFINQTEPFIQKLLDNYEPVYRFNWPITCEFCGKGPCSLTNEGDRGVCGLNPEAILARDSLSQVTIGMNTHLSSLERMINYSKNCDFKVRTEGITTPITRTLINSSPRNFEKVQEAYQKLLEVGNQISSLLHMGQESNPFEFEKWSLMGGLVDLLSLELAELIYNSIQPELNQVKRVSYGPQTVERKKPNVLIIGHLPPVLEEIVKEGRNDEGIELLGLCCLGHEASRTHSEVKFVGSLNQQVKVVSSGIADVVVVDEQCVMPNLLEAAKQSQTKIICVSPKIRYGLENLTEETVEETIKKILNDELPGAVILNEEKAAKTSIQLAKRIHASKCPSSKASLDNCTFCGSCEEVCPKNIELTKVLEKVKDESDFEKELSNFWNLCIECRRCERVCPQDVRILGGLTEVWCETQVGREIKSGRGAISDDEIRVQAPSLVLGSIPGTIIFTGCPEFPGGTQEIGELVREFTENNYIVLSAGCSATALAETGTFTESHRFEPATLINLGSCFSNSHAVGSLIKAAHYQALVDVDDNYPEVADFILNKLSSSCVLWGIVAPKTYAIAHGAMAFGIPVIIPSKPAYKKSIRRRNEKIRLYDKKWDREVEVEHTPDHLLYTADDIDDCLLSTVKLCMRPSDTAHSRRKKLEHLLDLKTERLERPSVVIGSLIRTPHEIPKGYQGKLKGNFENYIPDTTLLRTTDN</sequence>
<protein>
    <recommendedName>
        <fullName evidence="5">4Fe-4S ferredoxin-type domain-containing protein</fullName>
    </recommendedName>
</protein>
<dbReference type="InterPro" id="IPR017900">
    <property type="entry name" value="4Fe4S_Fe_S_CS"/>
</dbReference>
<keyword evidence="1" id="KW-0533">Nickel</keyword>
<dbReference type="GO" id="GO:0051536">
    <property type="term" value="F:iron-sulfur cluster binding"/>
    <property type="evidence" value="ECO:0007669"/>
    <property type="project" value="UniProtKB-KW"/>
</dbReference>
<feature type="domain" description="4Fe-4S ferredoxin-type" evidence="5">
    <location>
        <begin position="339"/>
        <end position="367"/>
    </location>
</feature>
<evidence type="ECO:0000256" key="1">
    <source>
        <dbReference type="ARBA" id="ARBA00022596"/>
    </source>
</evidence>
<dbReference type="InterPro" id="IPR011254">
    <property type="entry name" value="Prismane-like_sf"/>
</dbReference>
<dbReference type="PROSITE" id="PS00198">
    <property type="entry name" value="4FE4S_FER_1"/>
    <property type="match status" value="2"/>
</dbReference>
<evidence type="ECO:0000259" key="5">
    <source>
        <dbReference type="PROSITE" id="PS51379"/>
    </source>
</evidence>
<evidence type="ECO:0000256" key="4">
    <source>
        <dbReference type="ARBA" id="ARBA00023014"/>
    </source>
</evidence>
<dbReference type="InterPro" id="IPR017896">
    <property type="entry name" value="4Fe4S_Fe-S-bd"/>
</dbReference>
<dbReference type="PANTHER" id="PTHR30109">
    <property type="entry name" value="HYDROXYLAMINE REDUCTASE"/>
    <property type="match status" value="1"/>
</dbReference>
<comment type="caution">
    <text evidence="6">The sequence shown here is derived from an EMBL/GenBank/DDBJ whole genome shotgun (WGS) entry which is preliminary data.</text>
</comment>
<proteinExistence type="predicted"/>
<reference evidence="6 7" key="1">
    <citation type="journal article" date="2016" name="Sci. Rep.">
        <title>Metabolic traits of an uncultured archaeal lineage -MSBL1- from brine pools of the Red Sea.</title>
        <authorList>
            <person name="Mwirichia R."/>
            <person name="Alam I."/>
            <person name="Rashid M."/>
            <person name="Vinu M."/>
            <person name="Ba-Alawi W."/>
            <person name="Anthony Kamau A."/>
            <person name="Kamanda Ngugi D."/>
            <person name="Goker M."/>
            <person name="Klenk H.P."/>
            <person name="Bajic V."/>
            <person name="Stingl U."/>
        </authorList>
    </citation>
    <scope>NUCLEOTIDE SEQUENCE [LARGE SCALE GENOMIC DNA]</scope>
    <source>
        <strain evidence="6">SCGC-AAA259O05</strain>
    </source>
</reference>
<dbReference type="Gene3D" id="3.40.50.2030">
    <property type="match status" value="2"/>
</dbReference>
<dbReference type="InterPro" id="IPR004137">
    <property type="entry name" value="HCP/CODH"/>
</dbReference>
<dbReference type="GO" id="GO:0046872">
    <property type="term" value="F:metal ion binding"/>
    <property type="evidence" value="ECO:0007669"/>
    <property type="project" value="UniProtKB-KW"/>
</dbReference>
<dbReference type="InterPro" id="IPR016099">
    <property type="entry name" value="Prismane-like_a/b-sand"/>
</dbReference>
<dbReference type="Pfam" id="PF03063">
    <property type="entry name" value="Prismane"/>
    <property type="match status" value="2"/>
</dbReference>
<evidence type="ECO:0000256" key="2">
    <source>
        <dbReference type="ARBA" id="ARBA00022723"/>
    </source>
</evidence>
<dbReference type="SUPFAM" id="SSF46548">
    <property type="entry name" value="alpha-helical ferredoxin"/>
    <property type="match status" value="1"/>
</dbReference>